<dbReference type="CDD" id="cd06442">
    <property type="entry name" value="DPM1_like"/>
    <property type="match status" value="1"/>
</dbReference>
<dbReference type="PANTHER" id="PTHR43398:SF1">
    <property type="entry name" value="DOLICHOL-PHOSPHATE MANNOSYLTRANSFERASE SUBUNIT 1"/>
    <property type="match status" value="1"/>
</dbReference>
<keyword evidence="3" id="KW-0328">Glycosyltransferase</keyword>
<dbReference type="Proteomes" id="UP001335183">
    <property type="component" value="Chromosome"/>
</dbReference>
<dbReference type="RefSeq" id="WP_338445512.1">
    <property type="nucleotide sequence ID" value="NZ_CP144918.1"/>
</dbReference>
<proteinExistence type="inferred from homology"/>
<accession>A0ABZ2D139</accession>
<keyword evidence="7 8" id="KW-0472">Membrane</keyword>
<keyword evidence="12" id="KW-1185">Reference proteome</keyword>
<dbReference type="Pfam" id="PF04138">
    <property type="entry name" value="GtrA_DPMS_TM"/>
    <property type="match status" value="1"/>
</dbReference>
<sequence>MTLRLAIVLPTLDERENIAPLLTRIAEAMGPEGWEAIVVDDASADGTADEARRLARNDLRVRVIERIGRRGLASAAIEGICATAAPFVAVMDADHQHDPALLPAMLAALESGACEVAVASRYVAGASAEGLASTRRERGSRLAVRLARRLAGVDLSDPMSGYFALRTDTARALAPRMSQIGFKVLLDLLASAPRPLRVREFPLHFAERRSGVSKLDRAVAFDFLVGLYDKTFGSVVPTRFALFGTVGGLGVLVHLAVLAALYRVGGAAFIPAQALATFAAMTFNFWFNNWLTYRDRRLRGVRALLRGWAGFCAACAVGAVANVAVAGLLEGYGLHWLLAAGAGILVGAVWNYALSSRFVWKRR</sequence>
<keyword evidence="4" id="KW-0808">Transferase</keyword>
<evidence type="ECO:0000256" key="2">
    <source>
        <dbReference type="ARBA" id="ARBA00006739"/>
    </source>
</evidence>
<dbReference type="InterPro" id="IPR039528">
    <property type="entry name" value="DPM1-like"/>
</dbReference>
<dbReference type="InterPro" id="IPR007267">
    <property type="entry name" value="GtrA_DPMS_TM"/>
</dbReference>
<dbReference type="EMBL" id="CP144918">
    <property type="protein sequence ID" value="WWA46614.1"/>
    <property type="molecule type" value="Genomic_DNA"/>
</dbReference>
<reference evidence="11 12" key="1">
    <citation type="submission" date="2024-02" db="EMBL/GenBank/DDBJ databases">
        <title>The whole genome sequence of five bacterial samples isolated from Abu Dhabi Sabkha-shore region.</title>
        <authorList>
            <person name="Sudalaimuthuasari N."/>
            <person name="Sarfraz B."/>
            <person name="Tuyisabe J.D."/>
            <person name="Mugisha Ntwali L.D.M."/>
            <person name="Ali A.I.A.A."/>
            <person name="Almansoori S.Z.A."/>
            <person name="Alajami H.S.A."/>
            <person name="Almeqbaali A.A.S."/>
            <person name="Kundu B."/>
            <person name="Saeed E.E."/>
            <person name="Sukumarinath V."/>
            <person name="Mishra A.K."/>
            <person name="Hazzouri K.M."/>
            <person name="Almaskari R."/>
            <person name="Sharma A.K."/>
            <person name="Amiri K.M.A."/>
        </authorList>
    </citation>
    <scope>NUCLEOTIDE SEQUENCE [LARGE SCALE GENOMIC DNA]</scope>
    <source>
        <strain evidence="12">kcgeb_sd</strain>
    </source>
</reference>
<evidence type="ECO:0000256" key="6">
    <source>
        <dbReference type="ARBA" id="ARBA00022989"/>
    </source>
</evidence>
<dbReference type="Gene3D" id="3.90.550.10">
    <property type="entry name" value="Spore Coat Polysaccharide Biosynthesis Protein SpsA, Chain A"/>
    <property type="match status" value="1"/>
</dbReference>
<feature type="transmembrane region" description="Helical" evidence="8">
    <location>
        <begin position="240"/>
        <end position="262"/>
    </location>
</feature>
<feature type="transmembrane region" description="Helical" evidence="8">
    <location>
        <begin position="308"/>
        <end position="329"/>
    </location>
</feature>
<evidence type="ECO:0000256" key="5">
    <source>
        <dbReference type="ARBA" id="ARBA00022692"/>
    </source>
</evidence>
<evidence type="ECO:0000313" key="11">
    <source>
        <dbReference type="EMBL" id="WWA46614.1"/>
    </source>
</evidence>
<dbReference type="InterPro" id="IPR029044">
    <property type="entry name" value="Nucleotide-diphossugar_trans"/>
</dbReference>
<dbReference type="SUPFAM" id="SSF53448">
    <property type="entry name" value="Nucleotide-diphospho-sugar transferases"/>
    <property type="match status" value="1"/>
</dbReference>
<dbReference type="PANTHER" id="PTHR43398">
    <property type="entry name" value="DOLICHOL-PHOSPHATE MANNOSYLTRANSFERASE SUBUNIT 1"/>
    <property type="match status" value="1"/>
</dbReference>
<feature type="domain" description="Glycosyltransferase 2-like" evidence="9">
    <location>
        <begin position="7"/>
        <end position="167"/>
    </location>
</feature>
<evidence type="ECO:0000256" key="1">
    <source>
        <dbReference type="ARBA" id="ARBA00004141"/>
    </source>
</evidence>
<dbReference type="Pfam" id="PF00535">
    <property type="entry name" value="Glycos_transf_2"/>
    <property type="match status" value="1"/>
</dbReference>
<evidence type="ECO:0000256" key="7">
    <source>
        <dbReference type="ARBA" id="ARBA00023136"/>
    </source>
</evidence>
<feature type="domain" description="GtrA/DPMS transmembrane" evidence="10">
    <location>
        <begin position="243"/>
        <end position="360"/>
    </location>
</feature>
<comment type="subcellular location">
    <subcellularLocation>
        <location evidence="1">Membrane</location>
        <topology evidence="1">Multi-pass membrane protein</topology>
    </subcellularLocation>
</comment>
<evidence type="ECO:0000259" key="10">
    <source>
        <dbReference type="Pfam" id="PF04138"/>
    </source>
</evidence>
<evidence type="ECO:0000313" key="12">
    <source>
        <dbReference type="Proteomes" id="UP001335183"/>
    </source>
</evidence>
<evidence type="ECO:0000256" key="4">
    <source>
        <dbReference type="ARBA" id="ARBA00022679"/>
    </source>
</evidence>
<keyword evidence="6 8" id="KW-1133">Transmembrane helix</keyword>
<protein>
    <submittedName>
        <fullName evidence="11">Glycosyltransferase family 2 protein</fullName>
    </submittedName>
</protein>
<comment type="similarity">
    <text evidence="2">Belongs to the glycosyltransferase 2 family.</text>
</comment>
<keyword evidence="5 8" id="KW-0812">Transmembrane</keyword>
<name>A0ABZ2D139_9SPHN</name>
<gene>
    <name evidence="11" type="ORF">V5F89_10045</name>
</gene>
<feature type="transmembrane region" description="Helical" evidence="8">
    <location>
        <begin position="268"/>
        <end position="287"/>
    </location>
</feature>
<feature type="transmembrane region" description="Helical" evidence="8">
    <location>
        <begin position="335"/>
        <end position="354"/>
    </location>
</feature>
<evidence type="ECO:0000256" key="3">
    <source>
        <dbReference type="ARBA" id="ARBA00022676"/>
    </source>
</evidence>
<evidence type="ECO:0000256" key="8">
    <source>
        <dbReference type="SAM" id="Phobius"/>
    </source>
</evidence>
<dbReference type="InterPro" id="IPR001173">
    <property type="entry name" value="Glyco_trans_2-like"/>
</dbReference>
<evidence type="ECO:0000259" key="9">
    <source>
        <dbReference type="Pfam" id="PF00535"/>
    </source>
</evidence>
<organism evidence="11 12">
    <name type="scientific">Pelagerythrobacter marensis</name>
    <dbReference type="NCBI Taxonomy" id="543877"/>
    <lineage>
        <taxon>Bacteria</taxon>
        <taxon>Pseudomonadati</taxon>
        <taxon>Pseudomonadota</taxon>
        <taxon>Alphaproteobacteria</taxon>
        <taxon>Sphingomonadales</taxon>
        <taxon>Erythrobacteraceae</taxon>
        <taxon>Pelagerythrobacter</taxon>
    </lineage>
</organism>